<dbReference type="AlphaFoldDB" id="A0A6A6UF50"/>
<keyword evidence="3" id="KW-1185">Reference proteome</keyword>
<feature type="region of interest" description="Disordered" evidence="1">
    <location>
        <begin position="1"/>
        <end position="23"/>
    </location>
</feature>
<organism evidence="2 3">
    <name type="scientific">Microthyrium microscopicum</name>
    <dbReference type="NCBI Taxonomy" id="703497"/>
    <lineage>
        <taxon>Eukaryota</taxon>
        <taxon>Fungi</taxon>
        <taxon>Dikarya</taxon>
        <taxon>Ascomycota</taxon>
        <taxon>Pezizomycotina</taxon>
        <taxon>Dothideomycetes</taxon>
        <taxon>Dothideomycetes incertae sedis</taxon>
        <taxon>Microthyriales</taxon>
        <taxon>Microthyriaceae</taxon>
        <taxon>Microthyrium</taxon>
    </lineage>
</organism>
<reference evidence="2" key="1">
    <citation type="journal article" date="2020" name="Stud. Mycol.">
        <title>101 Dothideomycetes genomes: a test case for predicting lifestyles and emergence of pathogens.</title>
        <authorList>
            <person name="Haridas S."/>
            <person name="Albert R."/>
            <person name="Binder M."/>
            <person name="Bloem J."/>
            <person name="Labutti K."/>
            <person name="Salamov A."/>
            <person name="Andreopoulos B."/>
            <person name="Baker S."/>
            <person name="Barry K."/>
            <person name="Bills G."/>
            <person name="Bluhm B."/>
            <person name="Cannon C."/>
            <person name="Castanera R."/>
            <person name="Culley D."/>
            <person name="Daum C."/>
            <person name="Ezra D."/>
            <person name="Gonzalez J."/>
            <person name="Henrissat B."/>
            <person name="Kuo A."/>
            <person name="Liang C."/>
            <person name="Lipzen A."/>
            <person name="Lutzoni F."/>
            <person name="Magnuson J."/>
            <person name="Mondo S."/>
            <person name="Nolan M."/>
            <person name="Ohm R."/>
            <person name="Pangilinan J."/>
            <person name="Park H.-J."/>
            <person name="Ramirez L."/>
            <person name="Alfaro M."/>
            <person name="Sun H."/>
            <person name="Tritt A."/>
            <person name="Yoshinaga Y."/>
            <person name="Zwiers L.-H."/>
            <person name="Turgeon B."/>
            <person name="Goodwin S."/>
            <person name="Spatafora J."/>
            <person name="Crous P."/>
            <person name="Grigoriev I."/>
        </authorList>
    </citation>
    <scope>NUCLEOTIDE SEQUENCE</scope>
    <source>
        <strain evidence="2">CBS 115976</strain>
    </source>
</reference>
<evidence type="ECO:0000313" key="3">
    <source>
        <dbReference type="Proteomes" id="UP000799302"/>
    </source>
</evidence>
<evidence type="ECO:0000313" key="2">
    <source>
        <dbReference type="EMBL" id="KAF2670073.1"/>
    </source>
</evidence>
<name>A0A6A6UF50_9PEZI</name>
<accession>A0A6A6UF50</accession>
<gene>
    <name evidence="2" type="ORF">BT63DRAFT_424034</name>
</gene>
<protein>
    <submittedName>
        <fullName evidence="2">Uncharacterized protein</fullName>
    </submittedName>
</protein>
<dbReference type="Proteomes" id="UP000799302">
    <property type="component" value="Unassembled WGS sequence"/>
</dbReference>
<dbReference type="EMBL" id="MU004234">
    <property type="protein sequence ID" value="KAF2670073.1"/>
    <property type="molecule type" value="Genomic_DNA"/>
</dbReference>
<sequence>MGVSQSTHSEDVEAQQERAGINAGKADENTPLLYYLEPRQLDFEQCAKLHNGILDLGWNAVGEVRPHRSWWEYYFGPQDTEPQNSWERYNRDPSTATELEKRLPESLIKFLKLAGHDYPGHDEERSFFLYVKRLWEPANMIACLNGDGAYWSIKNKYICLYESNFGGFVVFNIIDMTARITHEAENKLSQIVPEDDELMQPGMKWMTLESIIEAFVEMIEQNRVMVLREDPDPKTQSLEVNGFFFLSTLPWHLSLDDETIVNITVAAWDTLLSAVESRLPAQKSHLIEYQSSYSEDIIASCDIHGFFLKKFLLKAKVPSFKYVAPGLRTIPSEELHASQPFQNTDLSMLCTDMWKDQWTQRRFKYYPFLFLHGDTTISGGKRVLGYPWENASKFETGLYLQPSGYIERPDGCRLLLPFSMAPGEWQTSSPIKLRYGYDGLYQPKSLTVQHDLLPEVQDEIECALRLELLFKNWTSMIENGHWEVGADGVMGGLEKFKEADTGGNWHLYFLGRTW</sequence>
<proteinExistence type="predicted"/>
<evidence type="ECO:0000256" key="1">
    <source>
        <dbReference type="SAM" id="MobiDB-lite"/>
    </source>
</evidence>
<dbReference type="OrthoDB" id="3029470at2759"/>